<keyword evidence="2" id="KW-1185">Reference proteome</keyword>
<organism evidence="1 2">
    <name type="scientific">Trifolium medium</name>
    <dbReference type="NCBI Taxonomy" id="97028"/>
    <lineage>
        <taxon>Eukaryota</taxon>
        <taxon>Viridiplantae</taxon>
        <taxon>Streptophyta</taxon>
        <taxon>Embryophyta</taxon>
        <taxon>Tracheophyta</taxon>
        <taxon>Spermatophyta</taxon>
        <taxon>Magnoliopsida</taxon>
        <taxon>eudicotyledons</taxon>
        <taxon>Gunneridae</taxon>
        <taxon>Pentapetalae</taxon>
        <taxon>rosids</taxon>
        <taxon>fabids</taxon>
        <taxon>Fabales</taxon>
        <taxon>Fabaceae</taxon>
        <taxon>Papilionoideae</taxon>
        <taxon>50 kb inversion clade</taxon>
        <taxon>NPAAA clade</taxon>
        <taxon>Hologalegina</taxon>
        <taxon>IRL clade</taxon>
        <taxon>Trifolieae</taxon>
        <taxon>Trifolium</taxon>
    </lineage>
</organism>
<proteinExistence type="predicted"/>
<protein>
    <submittedName>
        <fullName evidence="1">Uncharacterized protein</fullName>
    </submittedName>
</protein>
<dbReference type="AlphaFoldDB" id="A0A392UKY2"/>
<comment type="caution">
    <text evidence="1">The sequence shown here is derived from an EMBL/GenBank/DDBJ whole genome shotgun (WGS) entry which is preliminary data.</text>
</comment>
<feature type="non-terminal residue" evidence="1">
    <location>
        <position position="1"/>
    </location>
</feature>
<dbReference type="Proteomes" id="UP000265520">
    <property type="component" value="Unassembled WGS sequence"/>
</dbReference>
<evidence type="ECO:0000313" key="2">
    <source>
        <dbReference type="Proteomes" id="UP000265520"/>
    </source>
</evidence>
<evidence type="ECO:0000313" key="1">
    <source>
        <dbReference type="EMBL" id="MCI73284.1"/>
    </source>
</evidence>
<accession>A0A392UKY2</accession>
<dbReference type="EMBL" id="LXQA010835204">
    <property type="protein sequence ID" value="MCI73284.1"/>
    <property type="molecule type" value="Genomic_DNA"/>
</dbReference>
<sequence length="21" mass="2390">SLRQFGFVQLERAVYACCDLA</sequence>
<reference evidence="1 2" key="1">
    <citation type="journal article" date="2018" name="Front. Plant Sci.">
        <title>Red Clover (Trifolium pratense) and Zigzag Clover (T. medium) - A Picture of Genomic Similarities and Differences.</title>
        <authorList>
            <person name="Dluhosova J."/>
            <person name="Istvanek J."/>
            <person name="Nedelnik J."/>
            <person name="Repkova J."/>
        </authorList>
    </citation>
    <scope>NUCLEOTIDE SEQUENCE [LARGE SCALE GENOMIC DNA]</scope>
    <source>
        <strain evidence="2">cv. 10/8</strain>
        <tissue evidence="1">Leaf</tissue>
    </source>
</reference>
<name>A0A392UKY2_9FABA</name>